<dbReference type="EMBL" id="MFTY01000006">
    <property type="protein sequence ID" value="OGI71597.1"/>
    <property type="molecule type" value="Genomic_DNA"/>
</dbReference>
<feature type="transmembrane region" description="Helical" evidence="1">
    <location>
        <begin position="91"/>
        <end position="111"/>
    </location>
</feature>
<protein>
    <recommendedName>
        <fullName evidence="4">Helix-turn-helix domain-containing protein</fullName>
    </recommendedName>
</protein>
<proteinExistence type="predicted"/>
<sequence length="133" mass="15213">MSERHHNIVIINLEMENLKKVVSLGQASKITGYHSDYLSALIRKGEMKGEKVGGSWFTTEEEINNYIFKQKIRHKKFAILDFFSPTRTKKILISAGILFSVIILFGIYLYGKIIKVNFEEGKKTLSSDAEIIN</sequence>
<keyword evidence="1" id="KW-0812">Transmembrane</keyword>
<dbReference type="STRING" id="1801748.A3B84_02190"/>
<dbReference type="AlphaFoldDB" id="A0A1F6VPH5"/>
<gene>
    <name evidence="2" type="ORF">A3B84_02190</name>
</gene>
<evidence type="ECO:0000313" key="2">
    <source>
        <dbReference type="EMBL" id="OGI71597.1"/>
    </source>
</evidence>
<accession>A0A1F6VPH5</accession>
<keyword evidence="1" id="KW-1133">Transmembrane helix</keyword>
<dbReference type="Proteomes" id="UP000177112">
    <property type="component" value="Unassembled WGS sequence"/>
</dbReference>
<evidence type="ECO:0008006" key="4">
    <source>
        <dbReference type="Google" id="ProtNLM"/>
    </source>
</evidence>
<reference evidence="2 3" key="1">
    <citation type="journal article" date="2016" name="Nat. Commun.">
        <title>Thousands of microbial genomes shed light on interconnected biogeochemical processes in an aquifer system.</title>
        <authorList>
            <person name="Anantharaman K."/>
            <person name="Brown C.T."/>
            <person name="Hug L.A."/>
            <person name="Sharon I."/>
            <person name="Castelle C.J."/>
            <person name="Probst A.J."/>
            <person name="Thomas B.C."/>
            <person name="Singh A."/>
            <person name="Wilkins M.J."/>
            <person name="Karaoz U."/>
            <person name="Brodie E.L."/>
            <person name="Williams K.H."/>
            <person name="Hubbard S.S."/>
            <person name="Banfield J.F."/>
        </authorList>
    </citation>
    <scope>NUCLEOTIDE SEQUENCE [LARGE SCALE GENOMIC DNA]</scope>
</reference>
<keyword evidence="1" id="KW-0472">Membrane</keyword>
<name>A0A1F6VPH5_9BACT</name>
<evidence type="ECO:0000313" key="3">
    <source>
        <dbReference type="Proteomes" id="UP000177112"/>
    </source>
</evidence>
<organism evidence="2 3">
    <name type="scientific">Candidatus Nomurabacteria bacterium RIFCSPHIGHO2_02_FULL_35_13</name>
    <dbReference type="NCBI Taxonomy" id="1801748"/>
    <lineage>
        <taxon>Bacteria</taxon>
        <taxon>Candidatus Nomuraibacteriota</taxon>
    </lineage>
</organism>
<comment type="caution">
    <text evidence="2">The sequence shown here is derived from an EMBL/GenBank/DDBJ whole genome shotgun (WGS) entry which is preliminary data.</text>
</comment>
<evidence type="ECO:0000256" key="1">
    <source>
        <dbReference type="SAM" id="Phobius"/>
    </source>
</evidence>